<dbReference type="Gene3D" id="3.50.50.60">
    <property type="entry name" value="FAD/NAD(P)-binding domain"/>
    <property type="match status" value="1"/>
</dbReference>
<dbReference type="AlphaFoldDB" id="A0A7X1B0J9"/>
<evidence type="ECO:0000313" key="6">
    <source>
        <dbReference type="EMBL" id="MBC2603413.1"/>
    </source>
</evidence>
<keyword evidence="3" id="KW-0560">Oxidoreductase</keyword>
<keyword evidence="7" id="KW-1185">Reference proteome</keyword>
<comment type="caution">
    <text evidence="6">The sequence shown here is derived from an EMBL/GenBank/DDBJ whole genome shotgun (WGS) entry which is preliminary data.</text>
</comment>
<dbReference type="PRINTS" id="PR00411">
    <property type="entry name" value="PNDRDTASEI"/>
</dbReference>
<sequence length="470" mass="50574">MSDSTNLPKYHYDVIVMGGGPSGAHAGIAAAREGKKVLVVEKHGFLGGSLTAMGVGPMMSFHNPAGEQVVMGQAEELIQRLMQKNASPGHIPDSVTYCSTVTPFDSEALKIELESMLLEAGADLLYHTHFACAEKDDSGQVSTITLCNKAGLQRYEAKVFIDATGDGDLSAALGAKFALGRPGDNATQPMTMNLKIGNVDMAAVRQSVFDDPDDFEFDLGAEEGLRRLKETPRVSLKAYTKTWKAAKARGEVDVPREFVLFFETATPGVVIVNTSRIQGLDGTNPYDLSKAEVIGRKQNLQIFHFLKTHCKGFENAIQMDGAAQIGIRETRRIEGLYTMTAEDVLNETSFPDPIALGGYPIDIHSPDKVETNSNHLADNTKYQIPMRCLLPKQPNNLIVAGRCISATHEAMAAFRVSPIAMAIGQAAGTMAAVAVENKLPANQIDYESVRSHLIAGKAKLPATTSALASH</sequence>
<keyword evidence="2" id="KW-0479">Metal-binding</keyword>
<accession>A0A7X1B0J9</accession>
<dbReference type="InterPro" id="IPR036188">
    <property type="entry name" value="FAD/NAD-bd_sf"/>
</dbReference>
<dbReference type="EMBL" id="JACHVA010000126">
    <property type="protein sequence ID" value="MBC2603413.1"/>
    <property type="molecule type" value="Genomic_DNA"/>
</dbReference>
<proteinExistence type="predicted"/>
<evidence type="ECO:0000256" key="5">
    <source>
        <dbReference type="ARBA" id="ARBA00023014"/>
    </source>
</evidence>
<dbReference type="Pfam" id="PF12831">
    <property type="entry name" value="FAD_oxidored"/>
    <property type="match status" value="1"/>
</dbReference>
<evidence type="ECO:0000256" key="2">
    <source>
        <dbReference type="ARBA" id="ARBA00022723"/>
    </source>
</evidence>
<dbReference type="RefSeq" id="WP_185694040.1">
    <property type="nucleotide sequence ID" value="NZ_JACHVA010000126.1"/>
</dbReference>
<keyword evidence="5" id="KW-0411">Iron-sulfur</keyword>
<keyword evidence="4" id="KW-0408">Iron</keyword>
<dbReference type="Proteomes" id="UP000525652">
    <property type="component" value="Unassembled WGS sequence"/>
</dbReference>
<name>A0A7X1B0J9_9BACT</name>
<dbReference type="GO" id="GO:0046872">
    <property type="term" value="F:metal ion binding"/>
    <property type="evidence" value="ECO:0007669"/>
    <property type="project" value="UniProtKB-KW"/>
</dbReference>
<organism evidence="6 7">
    <name type="scientific">Puniceicoccus vermicola</name>
    <dbReference type="NCBI Taxonomy" id="388746"/>
    <lineage>
        <taxon>Bacteria</taxon>
        <taxon>Pseudomonadati</taxon>
        <taxon>Verrucomicrobiota</taxon>
        <taxon>Opitutia</taxon>
        <taxon>Puniceicoccales</taxon>
        <taxon>Puniceicoccaceae</taxon>
        <taxon>Puniceicoccus</taxon>
    </lineage>
</organism>
<dbReference type="PANTHER" id="PTHR43498">
    <property type="entry name" value="FERREDOXIN:COB-COM HETERODISULFIDE REDUCTASE SUBUNIT A"/>
    <property type="match status" value="1"/>
</dbReference>
<dbReference type="PANTHER" id="PTHR43498:SF1">
    <property type="entry name" value="COB--COM HETERODISULFIDE REDUCTASE IRON-SULFUR SUBUNIT A"/>
    <property type="match status" value="1"/>
</dbReference>
<reference evidence="6 7" key="1">
    <citation type="submission" date="2020-07" db="EMBL/GenBank/DDBJ databases">
        <authorList>
            <person name="Feng X."/>
        </authorList>
    </citation>
    <scope>NUCLEOTIDE SEQUENCE [LARGE SCALE GENOMIC DNA]</scope>
    <source>
        <strain evidence="6 7">JCM14086</strain>
    </source>
</reference>
<evidence type="ECO:0000313" key="7">
    <source>
        <dbReference type="Proteomes" id="UP000525652"/>
    </source>
</evidence>
<dbReference type="GO" id="GO:0051539">
    <property type="term" value="F:4 iron, 4 sulfur cluster binding"/>
    <property type="evidence" value="ECO:0007669"/>
    <property type="project" value="UniProtKB-KW"/>
</dbReference>
<dbReference type="GO" id="GO:0016491">
    <property type="term" value="F:oxidoreductase activity"/>
    <property type="evidence" value="ECO:0007669"/>
    <property type="project" value="UniProtKB-KW"/>
</dbReference>
<evidence type="ECO:0000256" key="1">
    <source>
        <dbReference type="ARBA" id="ARBA00022485"/>
    </source>
</evidence>
<gene>
    <name evidence="6" type="ORF">H5P30_16640</name>
</gene>
<evidence type="ECO:0000256" key="3">
    <source>
        <dbReference type="ARBA" id="ARBA00023002"/>
    </source>
</evidence>
<evidence type="ECO:0000256" key="4">
    <source>
        <dbReference type="ARBA" id="ARBA00023004"/>
    </source>
</evidence>
<keyword evidence="1" id="KW-0004">4Fe-4S</keyword>
<dbReference type="InterPro" id="IPR039650">
    <property type="entry name" value="HdrA-like"/>
</dbReference>
<dbReference type="SUPFAM" id="SSF51905">
    <property type="entry name" value="FAD/NAD(P)-binding domain"/>
    <property type="match status" value="1"/>
</dbReference>
<protein>
    <submittedName>
        <fullName evidence="6">FAD-dependent oxidoreductase</fullName>
    </submittedName>
</protein>